<reference evidence="1" key="1">
    <citation type="journal article" date="2020" name="Stud. Mycol.">
        <title>101 Dothideomycetes genomes: a test case for predicting lifestyles and emergence of pathogens.</title>
        <authorList>
            <person name="Haridas S."/>
            <person name="Albert R."/>
            <person name="Binder M."/>
            <person name="Bloem J."/>
            <person name="Labutti K."/>
            <person name="Salamov A."/>
            <person name="Andreopoulos B."/>
            <person name="Baker S."/>
            <person name="Barry K."/>
            <person name="Bills G."/>
            <person name="Bluhm B."/>
            <person name="Cannon C."/>
            <person name="Castanera R."/>
            <person name="Culley D."/>
            <person name="Daum C."/>
            <person name="Ezra D."/>
            <person name="Gonzalez J."/>
            <person name="Henrissat B."/>
            <person name="Kuo A."/>
            <person name="Liang C."/>
            <person name="Lipzen A."/>
            <person name="Lutzoni F."/>
            <person name="Magnuson J."/>
            <person name="Mondo S."/>
            <person name="Nolan M."/>
            <person name="Ohm R."/>
            <person name="Pangilinan J."/>
            <person name="Park H.-J."/>
            <person name="Ramirez L."/>
            <person name="Alfaro M."/>
            <person name="Sun H."/>
            <person name="Tritt A."/>
            <person name="Yoshinaga Y."/>
            <person name="Zwiers L.-H."/>
            <person name="Turgeon B."/>
            <person name="Goodwin S."/>
            <person name="Spatafora J."/>
            <person name="Crous P."/>
            <person name="Grigoriev I."/>
        </authorList>
    </citation>
    <scope>NUCLEOTIDE SEQUENCE</scope>
    <source>
        <strain evidence="1">CBS 279.74</strain>
    </source>
</reference>
<evidence type="ECO:0000313" key="2">
    <source>
        <dbReference type="Proteomes" id="UP000799428"/>
    </source>
</evidence>
<dbReference type="AlphaFoldDB" id="A0A6G1K1Y8"/>
<dbReference type="Proteomes" id="UP000799428">
    <property type="component" value="Unassembled WGS sequence"/>
</dbReference>
<feature type="non-terminal residue" evidence="1">
    <location>
        <position position="184"/>
    </location>
</feature>
<keyword evidence="2" id="KW-1185">Reference proteome</keyword>
<accession>A0A6G1K1Y8</accession>
<evidence type="ECO:0000313" key="1">
    <source>
        <dbReference type="EMBL" id="KAF2706864.1"/>
    </source>
</evidence>
<gene>
    <name evidence="1" type="ORF">K504DRAFT_536271</name>
</gene>
<name>A0A6G1K1Y8_9PLEO</name>
<protein>
    <submittedName>
        <fullName evidence="1">Uncharacterized protein</fullName>
    </submittedName>
</protein>
<sequence>MRQPKTLTGPRNRFVSHSFDLSVPEPVRIWERLERPQSIHEDIYLLHIGGDCVYPTHRHPLLVFSTVGCDTGGTDPRDCQCCKVTKRVGTGVNTANKVTVTHEYHHNIVCLYVGRCELTDLVFSDDRPTMAHPGWWDSVKSLPQAIVVCCVSGNKTRKRTSTTKGIDTLPWSLVLGTLDFTSRL</sequence>
<proteinExistence type="predicted"/>
<dbReference type="EMBL" id="MU005775">
    <property type="protein sequence ID" value="KAF2706864.1"/>
    <property type="molecule type" value="Genomic_DNA"/>
</dbReference>
<organism evidence="1 2">
    <name type="scientific">Pleomassaria siparia CBS 279.74</name>
    <dbReference type="NCBI Taxonomy" id="1314801"/>
    <lineage>
        <taxon>Eukaryota</taxon>
        <taxon>Fungi</taxon>
        <taxon>Dikarya</taxon>
        <taxon>Ascomycota</taxon>
        <taxon>Pezizomycotina</taxon>
        <taxon>Dothideomycetes</taxon>
        <taxon>Pleosporomycetidae</taxon>
        <taxon>Pleosporales</taxon>
        <taxon>Pleomassariaceae</taxon>
        <taxon>Pleomassaria</taxon>
    </lineage>
</organism>